<organism evidence="1 2">
    <name type="scientific">Phocaeicola vulgatus</name>
    <name type="common">Bacteroides vulgatus</name>
    <dbReference type="NCBI Taxonomy" id="821"/>
    <lineage>
        <taxon>Bacteria</taxon>
        <taxon>Pseudomonadati</taxon>
        <taxon>Bacteroidota</taxon>
        <taxon>Bacteroidia</taxon>
        <taxon>Bacteroidales</taxon>
        <taxon>Bacteroidaceae</taxon>
        <taxon>Phocaeicola</taxon>
    </lineage>
</organism>
<protein>
    <submittedName>
        <fullName evidence="1">Uncharacterized protein</fullName>
    </submittedName>
</protein>
<dbReference type="EMBL" id="QSPP01000013">
    <property type="protein sequence ID" value="RGJ89535.1"/>
    <property type="molecule type" value="Genomic_DNA"/>
</dbReference>
<evidence type="ECO:0000313" key="2">
    <source>
        <dbReference type="Proteomes" id="UP000260640"/>
    </source>
</evidence>
<dbReference type="AlphaFoldDB" id="A0A3E4JR72"/>
<evidence type="ECO:0000313" key="1">
    <source>
        <dbReference type="EMBL" id="RGJ89535.1"/>
    </source>
</evidence>
<comment type="caution">
    <text evidence="1">The sequence shown here is derived from an EMBL/GenBank/DDBJ whole genome shotgun (WGS) entry which is preliminary data.</text>
</comment>
<gene>
    <name evidence="1" type="ORF">DXD46_06575</name>
</gene>
<name>A0A3E4JR72_PHOVU</name>
<accession>A0A3E4JR72</accession>
<dbReference type="Proteomes" id="UP000260640">
    <property type="component" value="Unassembled WGS sequence"/>
</dbReference>
<sequence length="77" mass="8645">MIPVDAGSKHVVARTSRGHPACGLFKRKFNEHLIYIDIKMRHSRSYSFSRFSPMGKVADVLVSLIGRMPVKTAFLLA</sequence>
<proteinExistence type="predicted"/>
<reference evidence="1 2" key="1">
    <citation type="submission" date="2018-08" db="EMBL/GenBank/DDBJ databases">
        <title>A genome reference for cultivated species of the human gut microbiota.</title>
        <authorList>
            <person name="Zou Y."/>
            <person name="Xue W."/>
            <person name="Luo G."/>
        </authorList>
    </citation>
    <scope>NUCLEOTIDE SEQUENCE [LARGE SCALE GENOMIC DNA]</scope>
    <source>
        <strain evidence="1 2">TM05-16</strain>
    </source>
</reference>